<evidence type="ECO:0000256" key="15">
    <source>
        <dbReference type="PIRSR" id="PIRSR602401-1"/>
    </source>
</evidence>
<dbReference type="PANTHER" id="PTHR47944:SF18">
    <property type="entry name" value="FLAVONOID 3'-MONOOXYGENASE"/>
    <property type="match status" value="1"/>
</dbReference>
<dbReference type="GO" id="GO:0004497">
    <property type="term" value="F:monooxygenase activity"/>
    <property type="evidence" value="ECO:0007669"/>
    <property type="project" value="UniProtKB-KW"/>
</dbReference>
<dbReference type="PANTHER" id="PTHR47944">
    <property type="entry name" value="CYTOCHROME P450 98A9"/>
    <property type="match status" value="1"/>
</dbReference>
<comment type="caution">
    <text evidence="18">The sequence shown here is derived from an EMBL/GenBank/DDBJ whole genome shotgun (WGS) entry which is preliminary data.</text>
</comment>
<keyword evidence="19" id="KW-1185">Reference proteome</keyword>
<dbReference type="GO" id="GO:0042617">
    <property type="term" value="P:paclitaxel biosynthetic process"/>
    <property type="evidence" value="ECO:0007669"/>
    <property type="project" value="UniProtKB-KW"/>
</dbReference>
<dbReference type="GO" id="GO:0016705">
    <property type="term" value="F:oxidoreductase activity, acting on paired donors, with incorporation or reduction of molecular oxygen"/>
    <property type="evidence" value="ECO:0007669"/>
    <property type="project" value="InterPro"/>
</dbReference>
<dbReference type="InterPro" id="IPR036396">
    <property type="entry name" value="Cyt_P450_sf"/>
</dbReference>
<evidence type="ECO:0000256" key="14">
    <source>
        <dbReference type="ARBA" id="ARBA00023136"/>
    </source>
</evidence>
<evidence type="ECO:0000256" key="16">
    <source>
        <dbReference type="RuleBase" id="RU000461"/>
    </source>
</evidence>
<comment type="cofactor">
    <cofactor evidence="1 15">
        <name>heme</name>
        <dbReference type="ChEBI" id="CHEBI:30413"/>
    </cofactor>
</comment>
<organism evidence="18 19">
    <name type="scientific">Taxus chinensis</name>
    <name type="common">Chinese yew</name>
    <name type="synonym">Taxus wallichiana var. chinensis</name>
    <dbReference type="NCBI Taxonomy" id="29808"/>
    <lineage>
        <taxon>Eukaryota</taxon>
        <taxon>Viridiplantae</taxon>
        <taxon>Streptophyta</taxon>
        <taxon>Embryophyta</taxon>
        <taxon>Tracheophyta</taxon>
        <taxon>Spermatophyta</taxon>
        <taxon>Pinopsida</taxon>
        <taxon>Pinidae</taxon>
        <taxon>Conifers II</taxon>
        <taxon>Cupressales</taxon>
        <taxon>Taxaceae</taxon>
        <taxon>Taxus</taxon>
    </lineage>
</organism>
<evidence type="ECO:0000313" key="19">
    <source>
        <dbReference type="Proteomes" id="UP000824469"/>
    </source>
</evidence>
<keyword evidence="12 16" id="KW-0503">Monooxygenase</keyword>
<evidence type="ECO:0000256" key="17">
    <source>
        <dbReference type="SAM" id="Phobius"/>
    </source>
</evidence>
<evidence type="ECO:0000256" key="10">
    <source>
        <dbReference type="ARBA" id="ARBA00023002"/>
    </source>
</evidence>
<dbReference type="EMBL" id="JAHRHJ020000003">
    <property type="protein sequence ID" value="KAH9323420.1"/>
    <property type="molecule type" value="Genomic_DNA"/>
</dbReference>
<dbReference type="InterPro" id="IPR002401">
    <property type="entry name" value="Cyt_P450_E_grp-I"/>
</dbReference>
<keyword evidence="9 17" id="KW-1133">Transmembrane helix</keyword>
<dbReference type="PRINTS" id="PR00385">
    <property type="entry name" value="P450"/>
</dbReference>
<dbReference type="SUPFAM" id="SSF48264">
    <property type="entry name" value="Cytochrome P450"/>
    <property type="match status" value="1"/>
</dbReference>
<name>A0AA38LI06_TAXCH</name>
<keyword evidence="14 17" id="KW-0472">Membrane</keyword>
<gene>
    <name evidence="18" type="ORF">KI387_018059</name>
</gene>
<evidence type="ECO:0000256" key="13">
    <source>
        <dbReference type="ARBA" id="ARBA00023059"/>
    </source>
</evidence>
<dbReference type="InterPro" id="IPR017972">
    <property type="entry name" value="Cyt_P450_CS"/>
</dbReference>
<evidence type="ECO:0000256" key="6">
    <source>
        <dbReference type="ARBA" id="ARBA00022692"/>
    </source>
</evidence>
<evidence type="ECO:0000256" key="1">
    <source>
        <dbReference type="ARBA" id="ARBA00001971"/>
    </source>
</evidence>
<dbReference type="GO" id="GO:0005506">
    <property type="term" value="F:iron ion binding"/>
    <property type="evidence" value="ECO:0007669"/>
    <property type="project" value="InterPro"/>
</dbReference>
<dbReference type="PROSITE" id="PS00086">
    <property type="entry name" value="CYTOCHROME_P450"/>
    <property type="match status" value="1"/>
</dbReference>
<evidence type="ECO:0000313" key="18">
    <source>
        <dbReference type="EMBL" id="KAH9323420.1"/>
    </source>
</evidence>
<keyword evidence="8" id="KW-0521">NADP</keyword>
<keyword evidence="10 16" id="KW-0560">Oxidoreductase</keyword>
<proteinExistence type="inferred from homology"/>
<dbReference type="Pfam" id="PF00067">
    <property type="entry name" value="p450"/>
    <property type="match status" value="1"/>
</dbReference>
<dbReference type="OMA" id="SCEVFDY"/>
<dbReference type="GO" id="GO:0020037">
    <property type="term" value="F:heme binding"/>
    <property type="evidence" value="ECO:0007669"/>
    <property type="project" value="InterPro"/>
</dbReference>
<keyword evidence="11 15" id="KW-0408">Iron</keyword>
<protein>
    <submittedName>
        <fullName evidence="18">Uncharacterized protein</fullName>
    </submittedName>
</protein>
<dbReference type="FunFam" id="1.10.630.10:FF:000097">
    <property type="entry name" value="Cytochrome P-450 19"/>
    <property type="match status" value="1"/>
</dbReference>
<evidence type="ECO:0000256" key="12">
    <source>
        <dbReference type="ARBA" id="ARBA00023033"/>
    </source>
</evidence>
<dbReference type="Proteomes" id="UP000824469">
    <property type="component" value="Unassembled WGS sequence"/>
</dbReference>
<accession>A0AA38LI06</accession>
<evidence type="ECO:0000256" key="7">
    <source>
        <dbReference type="ARBA" id="ARBA00022723"/>
    </source>
</evidence>
<feature type="binding site" description="axial binding residue" evidence="15">
    <location>
        <position position="452"/>
    </location>
    <ligand>
        <name>heme</name>
        <dbReference type="ChEBI" id="CHEBI:30413"/>
    </ligand>
    <ligandPart>
        <name>Fe</name>
        <dbReference type="ChEBI" id="CHEBI:18248"/>
    </ligandPart>
</feature>
<dbReference type="AlphaFoldDB" id="A0AA38LI06"/>
<evidence type="ECO:0000256" key="4">
    <source>
        <dbReference type="ARBA" id="ARBA00010617"/>
    </source>
</evidence>
<dbReference type="GO" id="GO:0016020">
    <property type="term" value="C:membrane"/>
    <property type="evidence" value="ECO:0007669"/>
    <property type="project" value="UniProtKB-SubCell"/>
</dbReference>
<evidence type="ECO:0000256" key="3">
    <source>
        <dbReference type="ARBA" id="ARBA00005122"/>
    </source>
</evidence>
<dbReference type="Gene3D" id="1.10.630.10">
    <property type="entry name" value="Cytochrome P450"/>
    <property type="match status" value="1"/>
</dbReference>
<comment type="similarity">
    <text evidence="4 16">Belongs to the cytochrome P450 family.</text>
</comment>
<feature type="transmembrane region" description="Helical" evidence="17">
    <location>
        <begin position="217"/>
        <end position="239"/>
    </location>
</feature>
<comment type="pathway">
    <text evidence="3">Alkaloid biosynthesis; taxol biosynthesis.</text>
</comment>
<reference evidence="18 19" key="1">
    <citation type="journal article" date="2021" name="Nat. Plants">
        <title>The Taxus genome provides insights into paclitaxel biosynthesis.</title>
        <authorList>
            <person name="Xiong X."/>
            <person name="Gou J."/>
            <person name="Liao Q."/>
            <person name="Li Y."/>
            <person name="Zhou Q."/>
            <person name="Bi G."/>
            <person name="Li C."/>
            <person name="Du R."/>
            <person name="Wang X."/>
            <person name="Sun T."/>
            <person name="Guo L."/>
            <person name="Liang H."/>
            <person name="Lu P."/>
            <person name="Wu Y."/>
            <person name="Zhang Z."/>
            <person name="Ro D.K."/>
            <person name="Shang Y."/>
            <person name="Huang S."/>
            <person name="Yan J."/>
        </authorList>
    </citation>
    <scope>NUCLEOTIDE SEQUENCE [LARGE SCALE GENOMIC DNA]</scope>
    <source>
        <strain evidence="18">Ta-2019</strain>
    </source>
</reference>
<evidence type="ECO:0000256" key="11">
    <source>
        <dbReference type="ARBA" id="ARBA00023004"/>
    </source>
</evidence>
<evidence type="ECO:0000256" key="9">
    <source>
        <dbReference type="ARBA" id="ARBA00022989"/>
    </source>
</evidence>
<comment type="subcellular location">
    <subcellularLocation>
        <location evidence="2">Membrane</location>
        <topology evidence="2">Single-pass membrane protein</topology>
    </subcellularLocation>
</comment>
<evidence type="ECO:0000256" key="8">
    <source>
        <dbReference type="ARBA" id="ARBA00022857"/>
    </source>
</evidence>
<feature type="transmembrane region" description="Helical" evidence="17">
    <location>
        <begin position="12"/>
        <end position="32"/>
    </location>
</feature>
<keyword evidence="6 17" id="KW-0812">Transmembrane</keyword>
<sequence>MTSAVDFVNSVPLSVGQALGLALLLLVGIIYIGKSRRRNRLPPGPAPWPVIGSLPLLGTMPHSSLYHLSKQYGPLMYLKLGTTDTVVASSPKVAEAFLKTNDGNFSNRPGNAGAKYMAYDSNDLVWAPYGKRWRMLRKVCNIHLFAGKALDDMQPLRQAEVGLLVRSLLEHGRRGEAVNLGEMLNVCTANVLGQVMFSKRVFESRGDSKASEFREMVIELMVLAGVFNIGDFVPSLAWLDLQGVQAKMKILHAKFDDFFGRIIAEHQEESARTGKIKKDFLSVILALRNNADGEGGQLTDTDMKALLLDLFTAGTDTSSSTVEWAITELIRHPDIMEKCRQELDTMVGTERKLEENDLQKLSYLQAVVKETFRLHPSTPLLLPRMAAEACTIEGYHIPKGARLMVNAWGIQRDPDVWERPLEFDPERFVGSSVDVRGTDFEVIPFGAGRRICAGVSMGMRMVQFMLATLVYSFDWSLPAGADGGEAGHGGGVWAHPSEGGAPPRRSVPSFAPCSLRLKKLKTHFRMFFRCCLSFLLH</sequence>
<evidence type="ECO:0000256" key="2">
    <source>
        <dbReference type="ARBA" id="ARBA00004167"/>
    </source>
</evidence>
<evidence type="ECO:0000256" key="5">
    <source>
        <dbReference type="ARBA" id="ARBA00022617"/>
    </source>
</evidence>
<keyword evidence="5 15" id="KW-0349">Heme</keyword>
<keyword evidence="7 15" id="KW-0479">Metal-binding</keyword>
<keyword evidence="13" id="KW-0876">Taxol biosynthesis</keyword>
<dbReference type="InterPro" id="IPR001128">
    <property type="entry name" value="Cyt_P450"/>
</dbReference>
<dbReference type="PRINTS" id="PR00463">
    <property type="entry name" value="EP450I"/>
</dbReference>